<keyword evidence="2" id="KW-1185">Reference proteome</keyword>
<reference evidence="1" key="2">
    <citation type="submission" date="2006-05" db="EMBL/GenBank/DDBJ databases">
        <title>Sequencing of the draft genome and assembly of Desulfuromonas acetoxidans DSM 684.</title>
        <authorList>
            <consortium name="US DOE Joint Genome Institute (JGI-PGF)"/>
            <person name="Copeland A."/>
            <person name="Lucas S."/>
            <person name="Lapidus A."/>
            <person name="Barry K."/>
            <person name="Detter J.C."/>
            <person name="Glavina del Rio T."/>
            <person name="Hammon N."/>
            <person name="Israni S."/>
            <person name="Dalin E."/>
            <person name="Tice H."/>
            <person name="Bruce D."/>
            <person name="Pitluck S."/>
            <person name="Richardson P."/>
        </authorList>
    </citation>
    <scope>NUCLEOTIDE SEQUENCE [LARGE SCALE GENOMIC DNA]</scope>
    <source>
        <strain evidence="1">DSM 684</strain>
    </source>
</reference>
<organism evidence="1 2">
    <name type="scientific">Desulfuromonas acetoxidans (strain DSM 684 / 11070)</name>
    <dbReference type="NCBI Taxonomy" id="281689"/>
    <lineage>
        <taxon>Bacteria</taxon>
        <taxon>Pseudomonadati</taxon>
        <taxon>Thermodesulfobacteriota</taxon>
        <taxon>Desulfuromonadia</taxon>
        <taxon>Desulfuromonadales</taxon>
        <taxon>Desulfuromonadaceae</taxon>
        <taxon>Desulfuromonas</taxon>
    </lineage>
</organism>
<dbReference type="EMBL" id="AAEW02000002">
    <property type="protein sequence ID" value="EAT16954.1"/>
    <property type="molecule type" value="Genomic_DNA"/>
</dbReference>
<gene>
    <name evidence="1" type="ORF">Dace_2820</name>
</gene>
<name>Q1K3M0_DESA6</name>
<proteinExistence type="predicted"/>
<sequence>MRVSNGSTSFTVTYSVKIPLVTSSNETQQRSVICSPRFRIYRPVQIDITSLISTLSTEVTLMKQYACLKDIQQSDLAPPLAALIEQILTVELSIAHSSRLEADDGAVFLLEHCDTDKTVINQFGAMFHRIPFESIEHISNAEAYLCRLLRDNQCVITLIIPDKKWLPDSWRKKITEELS</sequence>
<evidence type="ECO:0000313" key="1">
    <source>
        <dbReference type="EMBL" id="EAT16954.1"/>
    </source>
</evidence>
<protein>
    <submittedName>
        <fullName evidence="1">Uncharacterized protein</fullName>
    </submittedName>
</protein>
<accession>Q1K3M0</accession>
<dbReference type="Proteomes" id="UP000005695">
    <property type="component" value="Unassembled WGS sequence"/>
</dbReference>
<reference evidence="1" key="1">
    <citation type="submission" date="2006-05" db="EMBL/GenBank/DDBJ databases">
        <title>Annotation of the draft genome assembly of Desulfuromonas acetoxidans DSM 684.</title>
        <authorList>
            <consortium name="US DOE Joint Genome Institute (JGI-ORNL)"/>
            <person name="Larimer F."/>
            <person name="Land M."/>
            <person name="Hauser L."/>
        </authorList>
    </citation>
    <scope>NUCLEOTIDE SEQUENCE [LARGE SCALE GENOMIC DNA]</scope>
    <source>
        <strain evidence="1">DSM 684</strain>
    </source>
</reference>
<comment type="caution">
    <text evidence="1">The sequence shown here is derived from an EMBL/GenBank/DDBJ whole genome shotgun (WGS) entry which is preliminary data.</text>
</comment>
<dbReference type="AlphaFoldDB" id="Q1K3M0"/>
<evidence type="ECO:0000313" key="2">
    <source>
        <dbReference type="Proteomes" id="UP000005695"/>
    </source>
</evidence>